<reference evidence="8 9" key="1">
    <citation type="journal article" date="2024" name="Nat. Commun.">
        <title>Phylogenomics reveals the evolutionary origins of lichenization in chlorophyte algae.</title>
        <authorList>
            <person name="Puginier C."/>
            <person name="Libourel C."/>
            <person name="Otte J."/>
            <person name="Skaloud P."/>
            <person name="Haon M."/>
            <person name="Grisel S."/>
            <person name="Petersen M."/>
            <person name="Berrin J.G."/>
            <person name="Delaux P.M."/>
            <person name="Dal Grande F."/>
            <person name="Keller J."/>
        </authorList>
    </citation>
    <scope>NUCLEOTIDE SEQUENCE [LARGE SCALE GENOMIC DNA]</scope>
    <source>
        <strain evidence="8 9">SAG 2036</strain>
    </source>
</reference>
<dbReference type="PANTHER" id="PTHR12049">
    <property type="entry name" value="PROTEIN ARGININE METHYLTRANSFERASE NDUFAF7, MITOCHONDRIAL"/>
    <property type="match status" value="1"/>
</dbReference>
<evidence type="ECO:0000256" key="3">
    <source>
        <dbReference type="ARBA" id="ARBA00022603"/>
    </source>
</evidence>
<evidence type="ECO:0000256" key="6">
    <source>
        <dbReference type="ARBA" id="ARBA00048612"/>
    </source>
</evidence>
<comment type="caution">
    <text evidence="8">The sequence shown here is derived from an EMBL/GenBank/DDBJ whole genome shotgun (WGS) entry which is preliminary data.</text>
</comment>
<sequence>MLARQVQTRCFSTRASSAQLLRDFLHQSLYQGHTGYFGGSSLPVGTLTQPILFNDLSSKSVYQQLLHEQYRKLQASWLTPSEIFSPHWGEAIAAYIAGQACQANHAGPLNIIEIGGGTGRLALDILNWLRREAQPLYATATYRSIELSPGLASVQQTKLHGDNYHRQHFQVHRGDAMLPGSWGPASSSPCFIIMMEVLDNCPHDKVVRQGPAKGWQQVVVARDQQGHPAEVLQPLTDDLILECMTAASWEFPPRPWWRTQLDSLLGGPPDGEVIFLPTTALRLLQTICAVRPCHSIIAADFDELPDVVIQGLNAPLVAATAAGVAKDFDTYLDSNLSGNCDIFFPTNFSALSQLYHKAAGSSVQTEASHLKTSDFMTAHADTAATRLRDGYNPLLEDFSNSSFFLAQSLQAGH</sequence>
<accession>A0AAW1NML6</accession>
<dbReference type="PANTHER" id="PTHR12049:SF5">
    <property type="entry name" value="PROTEIN ARGININE METHYLTRANSFERASE NDUFAF7 HOMOLOG, MITOCHONDRIAL"/>
    <property type="match status" value="1"/>
</dbReference>
<comment type="catalytic activity">
    <reaction evidence="6 7">
        <text>L-arginyl-[protein] + 2 S-adenosyl-L-methionine = N(omega),N(omega)'-dimethyl-L-arginyl-[protein] + 2 S-adenosyl-L-homocysteine + 2 H(+)</text>
        <dbReference type="Rhea" id="RHEA:48108"/>
        <dbReference type="Rhea" id="RHEA-COMP:10532"/>
        <dbReference type="Rhea" id="RHEA-COMP:11992"/>
        <dbReference type="ChEBI" id="CHEBI:15378"/>
        <dbReference type="ChEBI" id="CHEBI:29965"/>
        <dbReference type="ChEBI" id="CHEBI:57856"/>
        <dbReference type="ChEBI" id="CHEBI:59789"/>
        <dbReference type="ChEBI" id="CHEBI:88221"/>
        <dbReference type="EC" id="2.1.1.320"/>
    </reaction>
</comment>
<dbReference type="AlphaFoldDB" id="A0AAW1NML6"/>
<dbReference type="GO" id="GO:0005739">
    <property type="term" value="C:mitochondrion"/>
    <property type="evidence" value="ECO:0007669"/>
    <property type="project" value="UniProtKB-SubCell"/>
</dbReference>
<dbReference type="SUPFAM" id="SSF53335">
    <property type="entry name" value="S-adenosyl-L-methionine-dependent methyltransferases"/>
    <property type="match status" value="1"/>
</dbReference>
<dbReference type="InterPro" id="IPR029063">
    <property type="entry name" value="SAM-dependent_MTases_sf"/>
</dbReference>
<keyword evidence="5 7" id="KW-0496">Mitochondrion</keyword>
<comment type="subcellular location">
    <subcellularLocation>
        <location evidence="1 7">Mitochondrion</location>
    </subcellularLocation>
</comment>
<name>A0AAW1NML6_9CHLO</name>
<gene>
    <name evidence="8" type="ORF">WJX73_004359</name>
</gene>
<comment type="function">
    <text evidence="7">Arginine methyltransferase involved in the assembly or stability of mitochondrial NADH:ubiquinone oxidoreductase complex (complex I).</text>
</comment>
<dbReference type="InterPro" id="IPR038375">
    <property type="entry name" value="NDUFAF7_sf"/>
</dbReference>
<evidence type="ECO:0000256" key="2">
    <source>
        <dbReference type="ARBA" id="ARBA00005891"/>
    </source>
</evidence>
<dbReference type="Pfam" id="PF02636">
    <property type="entry name" value="Methyltransf_28"/>
    <property type="match status" value="1"/>
</dbReference>
<dbReference type="EMBL" id="JALJOQ010000312">
    <property type="protein sequence ID" value="KAK9785256.1"/>
    <property type="molecule type" value="Genomic_DNA"/>
</dbReference>
<comment type="similarity">
    <text evidence="2 7">Belongs to the NDUFAF7 family.</text>
</comment>
<keyword evidence="3 7" id="KW-0489">Methyltransferase</keyword>
<keyword evidence="4 7" id="KW-0808">Transferase</keyword>
<evidence type="ECO:0000256" key="7">
    <source>
        <dbReference type="RuleBase" id="RU364114"/>
    </source>
</evidence>
<proteinExistence type="inferred from homology"/>
<protein>
    <recommendedName>
        <fullName evidence="7">Protein arginine methyltransferase NDUFAF7</fullName>
        <ecNumber evidence="7">2.1.1.320</ecNumber>
    </recommendedName>
</protein>
<organism evidence="8 9">
    <name type="scientific">Symbiochloris irregularis</name>
    <dbReference type="NCBI Taxonomy" id="706552"/>
    <lineage>
        <taxon>Eukaryota</taxon>
        <taxon>Viridiplantae</taxon>
        <taxon>Chlorophyta</taxon>
        <taxon>core chlorophytes</taxon>
        <taxon>Trebouxiophyceae</taxon>
        <taxon>Trebouxiales</taxon>
        <taxon>Trebouxiaceae</taxon>
        <taxon>Symbiochloris</taxon>
    </lineage>
</organism>
<evidence type="ECO:0000256" key="5">
    <source>
        <dbReference type="ARBA" id="ARBA00023128"/>
    </source>
</evidence>
<evidence type="ECO:0000313" key="8">
    <source>
        <dbReference type="EMBL" id="KAK9785256.1"/>
    </source>
</evidence>
<evidence type="ECO:0000256" key="4">
    <source>
        <dbReference type="ARBA" id="ARBA00022679"/>
    </source>
</evidence>
<keyword evidence="9" id="KW-1185">Reference proteome</keyword>
<evidence type="ECO:0000256" key="1">
    <source>
        <dbReference type="ARBA" id="ARBA00004173"/>
    </source>
</evidence>
<dbReference type="GO" id="GO:0032259">
    <property type="term" value="P:methylation"/>
    <property type="evidence" value="ECO:0007669"/>
    <property type="project" value="UniProtKB-KW"/>
</dbReference>
<dbReference type="GO" id="GO:0035243">
    <property type="term" value="F:protein-arginine omega-N symmetric methyltransferase activity"/>
    <property type="evidence" value="ECO:0007669"/>
    <property type="project" value="UniProtKB-EC"/>
</dbReference>
<dbReference type="EC" id="2.1.1.320" evidence="7"/>
<evidence type="ECO:0000313" key="9">
    <source>
        <dbReference type="Proteomes" id="UP001465755"/>
    </source>
</evidence>
<dbReference type="Proteomes" id="UP001465755">
    <property type="component" value="Unassembled WGS sequence"/>
</dbReference>
<dbReference type="InterPro" id="IPR003788">
    <property type="entry name" value="NDUFAF7"/>
</dbReference>
<dbReference type="Gene3D" id="3.40.50.12710">
    <property type="match status" value="1"/>
</dbReference>